<feature type="domain" description="C2H2-type" evidence="9">
    <location>
        <begin position="204"/>
        <end position="231"/>
    </location>
</feature>
<evidence type="ECO:0000256" key="7">
    <source>
        <dbReference type="ARBA" id="ARBA00023242"/>
    </source>
</evidence>
<protein>
    <recommendedName>
        <fullName evidence="9">C2H2-type domain-containing protein</fullName>
    </recommendedName>
</protein>
<comment type="caution">
    <text evidence="10">The sequence shown here is derived from an EMBL/GenBank/DDBJ whole genome shotgun (WGS) entry which is preliminary data.</text>
</comment>
<evidence type="ECO:0000259" key="9">
    <source>
        <dbReference type="PROSITE" id="PS50157"/>
    </source>
</evidence>
<evidence type="ECO:0000256" key="3">
    <source>
        <dbReference type="ARBA" id="ARBA00022737"/>
    </source>
</evidence>
<gene>
    <name evidence="10" type="ORF">ODALV1_LOCUS3449</name>
</gene>
<dbReference type="InterPro" id="IPR013087">
    <property type="entry name" value="Znf_C2H2_type"/>
</dbReference>
<dbReference type="Gene3D" id="3.30.160.60">
    <property type="entry name" value="Classic Zinc Finger"/>
    <property type="match status" value="6"/>
</dbReference>
<dbReference type="InterPro" id="IPR036236">
    <property type="entry name" value="Znf_C2H2_sf"/>
</dbReference>
<evidence type="ECO:0000256" key="2">
    <source>
        <dbReference type="ARBA" id="ARBA00022723"/>
    </source>
</evidence>
<dbReference type="SMART" id="SM00355">
    <property type="entry name" value="ZnF_C2H2"/>
    <property type="match status" value="6"/>
</dbReference>
<evidence type="ECO:0000256" key="6">
    <source>
        <dbReference type="ARBA" id="ARBA00023125"/>
    </source>
</evidence>
<name>A0ABP1PT39_9HEXA</name>
<organism evidence="10 11">
    <name type="scientific">Orchesella dallaii</name>
    <dbReference type="NCBI Taxonomy" id="48710"/>
    <lineage>
        <taxon>Eukaryota</taxon>
        <taxon>Metazoa</taxon>
        <taxon>Ecdysozoa</taxon>
        <taxon>Arthropoda</taxon>
        <taxon>Hexapoda</taxon>
        <taxon>Collembola</taxon>
        <taxon>Entomobryomorpha</taxon>
        <taxon>Entomobryoidea</taxon>
        <taxon>Orchesellidae</taxon>
        <taxon>Orchesellinae</taxon>
        <taxon>Orchesella</taxon>
    </lineage>
</organism>
<keyword evidence="2" id="KW-0479">Metal-binding</keyword>
<dbReference type="EMBL" id="CAXLJM020000011">
    <property type="protein sequence ID" value="CAL8076374.1"/>
    <property type="molecule type" value="Genomic_DNA"/>
</dbReference>
<keyword evidence="3" id="KW-0677">Repeat</keyword>
<keyword evidence="5" id="KW-0862">Zinc</keyword>
<keyword evidence="7" id="KW-0539">Nucleus</keyword>
<dbReference type="PROSITE" id="PS00028">
    <property type="entry name" value="ZINC_FINGER_C2H2_1"/>
    <property type="match status" value="5"/>
</dbReference>
<comment type="subcellular location">
    <subcellularLocation>
        <location evidence="1">Nucleus</location>
    </subcellularLocation>
</comment>
<keyword evidence="4 8" id="KW-0863">Zinc-finger</keyword>
<evidence type="ECO:0000256" key="5">
    <source>
        <dbReference type="ARBA" id="ARBA00022833"/>
    </source>
</evidence>
<dbReference type="InterPro" id="IPR050589">
    <property type="entry name" value="Ikaros_C2H2-ZF"/>
</dbReference>
<dbReference type="PANTHER" id="PTHR24404">
    <property type="entry name" value="ZINC FINGER PROTEIN"/>
    <property type="match status" value="1"/>
</dbReference>
<evidence type="ECO:0000313" key="11">
    <source>
        <dbReference type="Proteomes" id="UP001642540"/>
    </source>
</evidence>
<keyword evidence="6" id="KW-0238">DNA-binding</keyword>
<accession>A0ABP1PT39</accession>
<feature type="domain" description="C2H2-type" evidence="9">
    <location>
        <begin position="232"/>
        <end position="259"/>
    </location>
</feature>
<feature type="domain" description="C2H2-type" evidence="9">
    <location>
        <begin position="317"/>
        <end position="344"/>
    </location>
</feature>
<dbReference type="SUPFAM" id="SSF57667">
    <property type="entry name" value="beta-beta-alpha zinc fingers"/>
    <property type="match status" value="3"/>
</dbReference>
<keyword evidence="11" id="KW-1185">Reference proteome</keyword>
<reference evidence="10 11" key="1">
    <citation type="submission" date="2024-08" db="EMBL/GenBank/DDBJ databases">
        <authorList>
            <person name="Cucini C."/>
            <person name="Frati F."/>
        </authorList>
    </citation>
    <scope>NUCLEOTIDE SEQUENCE [LARGE SCALE GENOMIC DNA]</scope>
</reference>
<sequence length="384" mass="43673">MSVVSPNPSGLPLNTHLMEIPKTDSMPELEPKENSENQIKAMRKTAEVETYRVMEVEVRIKMVKIISVRANQLISLTIAAGVMSTRNLHHHTDKPHIDADEKFVETLVKKADGYFLTIYANIIAGTTNPTSSKANTFGGSKYKQKNEFRPGAIEPEETDTSTFSRLLEGSSDSNSNISTNIPKDIIVPTDNQNSAYCHGGENPLKCKYCGLECRWKSRYDRHLLTHTGEMPFRCEKCGKGFNRQHRLKEQMMTHTGEGAFPCNQCEKRFSIKWSLVMHLKMQHSGDPTFPCPQCGKNYKSKSNLVQHMKIHSGDRRFLCNRCGKRFGRKWTLDEHLRIHAGERPYACDQCPKRFSFKSGIHRHLKIHAERRNKEGKANVAAVTP</sequence>
<feature type="domain" description="C2H2-type" evidence="9">
    <location>
        <begin position="260"/>
        <end position="288"/>
    </location>
</feature>
<evidence type="ECO:0000256" key="4">
    <source>
        <dbReference type="ARBA" id="ARBA00022771"/>
    </source>
</evidence>
<feature type="domain" description="C2H2-type" evidence="9">
    <location>
        <begin position="289"/>
        <end position="316"/>
    </location>
</feature>
<evidence type="ECO:0000256" key="8">
    <source>
        <dbReference type="PROSITE-ProRule" id="PRU00042"/>
    </source>
</evidence>
<feature type="domain" description="C2H2-type" evidence="9">
    <location>
        <begin position="345"/>
        <end position="372"/>
    </location>
</feature>
<evidence type="ECO:0000313" key="10">
    <source>
        <dbReference type="EMBL" id="CAL8076374.1"/>
    </source>
</evidence>
<dbReference type="PANTHER" id="PTHR24404:SF114">
    <property type="entry name" value="KLUMPFUSS, ISOFORM B-RELATED"/>
    <property type="match status" value="1"/>
</dbReference>
<dbReference type="PROSITE" id="PS50157">
    <property type="entry name" value="ZINC_FINGER_C2H2_2"/>
    <property type="match status" value="6"/>
</dbReference>
<evidence type="ECO:0000256" key="1">
    <source>
        <dbReference type="ARBA" id="ARBA00004123"/>
    </source>
</evidence>
<proteinExistence type="predicted"/>
<dbReference type="Proteomes" id="UP001642540">
    <property type="component" value="Unassembled WGS sequence"/>
</dbReference>
<dbReference type="Pfam" id="PF00096">
    <property type="entry name" value="zf-C2H2"/>
    <property type="match status" value="4"/>
</dbReference>